<dbReference type="AlphaFoldDB" id="A0A6G8PW60"/>
<reference evidence="2 3" key="1">
    <citation type="submission" date="2019-10" db="EMBL/GenBank/DDBJ databases">
        <title>Rubrobacter sp nov SCSIO 52915 isolated from a deep-sea sediment in the South China Sea.</title>
        <authorList>
            <person name="Chen R.W."/>
        </authorList>
    </citation>
    <scope>NUCLEOTIDE SEQUENCE [LARGE SCALE GENOMIC DNA]</scope>
    <source>
        <strain evidence="2 3">SCSIO 52915</strain>
    </source>
</reference>
<proteinExistence type="predicted"/>
<organism evidence="2 3">
    <name type="scientific">Rubrobacter marinus</name>
    <dbReference type="NCBI Taxonomy" id="2653852"/>
    <lineage>
        <taxon>Bacteria</taxon>
        <taxon>Bacillati</taxon>
        <taxon>Actinomycetota</taxon>
        <taxon>Rubrobacteria</taxon>
        <taxon>Rubrobacterales</taxon>
        <taxon>Rubrobacteraceae</taxon>
        <taxon>Rubrobacter</taxon>
    </lineage>
</organism>
<evidence type="ECO:0000256" key="1">
    <source>
        <dbReference type="SAM" id="Phobius"/>
    </source>
</evidence>
<evidence type="ECO:0000313" key="2">
    <source>
        <dbReference type="EMBL" id="QIN78405.1"/>
    </source>
</evidence>
<protein>
    <submittedName>
        <fullName evidence="2">Uncharacterized protein</fullName>
    </submittedName>
</protein>
<feature type="transmembrane region" description="Helical" evidence="1">
    <location>
        <begin position="55"/>
        <end position="72"/>
    </location>
</feature>
<dbReference type="EMBL" id="CP045121">
    <property type="protein sequence ID" value="QIN78405.1"/>
    <property type="molecule type" value="Genomic_DNA"/>
</dbReference>
<dbReference type="KEGG" id="rmar:GBA65_07565"/>
<dbReference type="RefSeq" id="WP_166396079.1">
    <property type="nucleotide sequence ID" value="NZ_CP045121.1"/>
</dbReference>
<name>A0A6G8PW60_9ACTN</name>
<gene>
    <name evidence="2" type="ORF">GBA65_07565</name>
</gene>
<dbReference type="Proteomes" id="UP000502706">
    <property type="component" value="Chromosome"/>
</dbReference>
<evidence type="ECO:0000313" key="3">
    <source>
        <dbReference type="Proteomes" id="UP000502706"/>
    </source>
</evidence>
<sequence length="123" mass="11977">MTKLTLGFGVALVLVGVIGYAASGAAGTTALVPAFFGVPMAVAGWMMARPCSRFAGLYSAVALAAILTLGSLRGVKALLGGDSSVASLIQLSLFVASIAYLVAAGREGVSGSRGGGSARPGSA</sequence>
<keyword evidence="3" id="KW-1185">Reference proteome</keyword>
<keyword evidence="1" id="KW-0812">Transmembrane</keyword>
<accession>A0A6G8PW60</accession>
<feature type="transmembrane region" description="Helical" evidence="1">
    <location>
        <begin position="31"/>
        <end position="48"/>
    </location>
</feature>
<keyword evidence="1" id="KW-0472">Membrane</keyword>
<feature type="transmembrane region" description="Helical" evidence="1">
    <location>
        <begin position="84"/>
        <end position="103"/>
    </location>
</feature>
<keyword evidence="1" id="KW-1133">Transmembrane helix</keyword>